<dbReference type="AlphaFoldDB" id="A0A6J4LDV7"/>
<sequence length="384" mass="39944">MQGRTGAPRGGVRRFVVAGSLAVLLASVPGAPAQAGYATSSQVTSTATVPGAVELSGMVASPTHPGWYWAHSDVWKSSDAFAACADTSGAALAECQQVQRARLWAVRIDDETHKVVAARSFALDTPAWATDPVVAQNNDWEDIAFGPRREDGTVNLVVGALGNSVKNPVLDSDGVDRTCDTRRLIELAEPDLSDPAATTWTPRAVFDIKNPVGLGPVTSCNFETLLVGQDGAGEPTAYLVSRAQRRIVSRTLAESTGRPPGEPVAAPGSGLPHEPSAQYVGTVKDATGLQLTAGDSNASRVSLVARRTSTQPCRVLTWSLGGRGLGAVLTGTTPTKSVVGCNGAVESLTYARGPADPSVATDDLYAVSDSGGSSKFTVWWFPDT</sequence>
<evidence type="ECO:0000313" key="3">
    <source>
        <dbReference type="EMBL" id="CAA9329511.1"/>
    </source>
</evidence>
<reference evidence="3" key="1">
    <citation type="submission" date="2020-02" db="EMBL/GenBank/DDBJ databases">
        <authorList>
            <person name="Meier V. D."/>
        </authorList>
    </citation>
    <scope>NUCLEOTIDE SEQUENCE</scope>
    <source>
        <strain evidence="3">AVDCRST_MAG36</strain>
    </source>
</reference>
<accession>A0A6J4LDV7</accession>
<feature type="region of interest" description="Disordered" evidence="1">
    <location>
        <begin position="252"/>
        <end position="275"/>
    </location>
</feature>
<gene>
    <name evidence="3" type="ORF">AVDCRST_MAG36-846</name>
</gene>
<dbReference type="EMBL" id="CADCUH010000049">
    <property type="protein sequence ID" value="CAA9329511.1"/>
    <property type="molecule type" value="Genomic_DNA"/>
</dbReference>
<feature type="chain" id="PRO_5026759510" description="Secreted protein" evidence="2">
    <location>
        <begin position="36"/>
        <end position="384"/>
    </location>
</feature>
<evidence type="ECO:0000256" key="1">
    <source>
        <dbReference type="SAM" id="MobiDB-lite"/>
    </source>
</evidence>
<feature type="signal peptide" evidence="2">
    <location>
        <begin position="1"/>
        <end position="35"/>
    </location>
</feature>
<evidence type="ECO:0008006" key="4">
    <source>
        <dbReference type="Google" id="ProtNLM"/>
    </source>
</evidence>
<protein>
    <recommendedName>
        <fullName evidence="4">Secreted protein</fullName>
    </recommendedName>
</protein>
<name>A0A6J4LDV7_9ACTN</name>
<organism evidence="3">
    <name type="scientific">uncultured Nocardioidaceae bacterium</name>
    <dbReference type="NCBI Taxonomy" id="253824"/>
    <lineage>
        <taxon>Bacteria</taxon>
        <taxon>Bacillati</taxon>
        <taxon>Actinomycetota</taxon>
        <taxon>Actinomycetes</taxon>
        <taxon>Propionibacteriales</taxon>
        <taxon>Nocardioidaceae</taxon>
        <taxon>environmental samples</taxon>
    </lineage>
</organism>
<proteinExistence type="predicted"/>
<evidence type="ECO:0000256" key="2">
    <source>
        <dbReference type="SAM" id="SignalP"/>
    </source>
</evidence>
<keyword evidence="2" id="KW-0732">Signal</keyword>